<protein>
    <submittedName>
        <fullName evidence="3">Acyl-CoA thioesterase</fullName>
    </submittedName>
</protein>
<dbReference type="Pfam" id="PF13622">
    <property type="entry name" value="4HBT_3"/>
    <property type="match status" value="1"/>
</dbReference>
<reference evidence="4" key="1">
    <citation type="submission" date="2016-10" db="EMBL/GenBank/DDBJ databases">
        <authorList>
            <person name="Varghese N."/>
            <person name="Submissions S."/>
        </authorList>
    </citation>
    <scope>NUCLEOTIDE SEQUENCE [LARGE SCALE GENOMIC DNA]</scope>
    <source>
        <strain evidence="4">CGMCC 4.5579</strain>
    </source>
</reference>
<evidence type="ECO:0000313" key="3">
    <source>
        <dbReference type="EMBL" id="SFP43739.1"/>
    </source>
</evidence>
<name>A0A1I5QBR1_9PSEU</name>
<feature type="domain" description="Acyl-CoA thioesterase-like N-terminal HotDog" evidence="1">
    <location>
        <begin position="27"/>
        <end position="112"/>
    </location>
</feature>
<keyword evidence="4" id="KW-1185">Reference proteome</keyword>
<dbReference type="Proteomes" id="UP000198727">
    <property type="component" value="Unassembled WGS sequence"/>
</dbReference>
<accession>A0A1I5QBR1</accession>
<dbReference type="Pfam" id="PF20789">
    <property type="entry name" value="4HBT_3C"/>
    <property type="match status" value="1"/>
</dbReference>
<evidence type="ECO:0000259" key="1">
    <source>
        <dbReference type="Pfam" id="PF13622"/>
    </source>
</evidence>
<dbReference type="Gene3D" id="2.40.160.210">
    <property type="entry name" value="Acyl-CoA thioesterase, double hotdog domain"/>
    <property type="match status" value="1"/>
</dbReference>
<dbReference type="InterPro" id="IPR042171">
    <property type="entry name" value="Acyl-CoA_hotdog"/>
</dbReference>
<dbReference type="InterPro" id="IPR049450">
    <property type="entry name" value="ACOT8-like_C"/>
</dbReference>
<organism evidence="3 4">
    <name type="scientific">Amycolatopsis arida</name>
    <dbReference type="NCBI Taxonomy" id="587909"/>
    <lineage>
        <taxon>Bacteria</taxon>
        <taxon>Bacillati</taxon>
        <taxon>Actinomycetota</taxon>
        <taxon>Actinomycetes</taxon>
        <taxon>Pseudonocardiales</taxon>
        <taxon>Pseudonocardiaceae</taxon>
        <taxon>Amycolatopsis</taxon>
    </lineage>
</organism>
<dbReference type="InterPro" id="IPR029069">
    <property type="entry name" value="HotDog_dom_sf"/>
</dbReference>
<dbReference type="PANTHER" id="PTHR38110">
    <property type="entry name" value="CHROMOSOME 23, WHOLE GENOME SHOTGUN SEQUENCE"/>
    <property type="match status" value="1"/>
</dbReference>
<dbReference type="AlphaFoldDB" id="A0A1I5QBR1"/>
<evidence type="ECO:0000259" key="2">
    <source>
        <dbReference type="Pfam" id="PF20789"/>
    </source>
</evidence>
<dbReference type="InterPro" id="IPR052389">
    <property type="entry name" value="Sec_Metab_Biosynth-Assoc"/>
</dbReference>
<dbReference type="RefSeq" id="WP_092529309.1">
    <property type="nucleotide sequence ID" value="NZ_FOWW01000002.1"/>
</dbReference>
<proteinExistence type="predicted"/>
<dbReference type="OrthoDB" id="4538524at2"/>
<gene>
    <name evidence="3" type="ORF">SAMN05421810_102581</name>
</gene>
<dbReference type="STRING" id="587909.SAMN05421810_102581"/>
<evidence type="ECO:0000313" key="4">
    <source>
        <dbReference type="Proteomes" id="UP000198727"/>
    </source>
</evidence>
<sequence>MPSSQFSRDTELAVDGGSPDRYRAALSASWNAPFLPHGGLTTAVAARAMERRLGLPDQPLRSVHTVFVAPVPPGEVTVDVTILRRGRSMSQATATLRTGDGSVGLIATAVFGGNRPGFAFTDATMPEPVPPEQCTSFRDSPDSVEGIVPAPLWEQLEGHLVSGHAPWEEYEPSTSEQVYWYRFEEPPFQPDGTLDRLAFLVVSDTMLGAVSERMGTGLPVWLAPSADLTVRLFGDTHSEWILARNRAHHAGDGYVSLENELWDPRQGTLLAHATQLAVFRFPDKDVTGTVPAPD</sequence>
<dbReference type="EMBL" id="FOWW01000002">
    <property type="protein sequence ID" value="SFP43739.1"/>
    <property type="molecule type" value="Genomic_DNA"/>
</dbReference>
<dbReference type="InterPro" id="IPR049449">
    <property type="entry name" value="TesB_ACOT8-like_N"/>
</dbReference>
<dbReference type="SUPFAM" id="SSF54637">
    <property type="entry name" value="Thioesterase/thiol ester dehydrase-isomerase"/>
    <property type="match status" value="2"/>
</dbReference>
<dbReference type="PANTHER" id="PTHR38110:SF1">
    <property type="entry name" value="THIOESTERASE DOMAIN-CONTAINING PROTEIN"/>
    <property type="match status" value="1"/>
</dbReference>
<feature type="domain" description="Acyl-CoA thioesterase-like C-terminal" evidence="2">
    <location>
        <begin position="131"/>
        <end position="278"/>
    </location>
</feature>